<accession>A0A2G5TTP1</accession>
<evidence type="ECO:0000256" key="1">
    <source>
        <dbReference type="SAM" id="MobiDB-lite"/>
    </source>
</evidence>
<name>A0A2G5TTP1_9PELO</name>
<reference evidence="3" key="1">
    <citation type="submission" date="2017-10" db="EMBL/GenBank/DDBJ databases">
        <title>Rapid genome shrinkage in a self-fertile nematode reveals novel sperm competition proteins.</title>
        <authorList>
            <person name="Yin D."/>
            <person name="Schwarz E.M."/>
            <person name="Thomas C.G."/>
            <person name="Felde R.L."/>
            <person name="Korf I.F."/>
            <person name="Cutter A.D."/>
            <person name="Schartner C.M."/>
            <person name="Ralston E.J."/>
            <person name="Meyer B.J."/>
            <person name="Haag E.S."/>
        </authorList>
    </citation>
    <scope>NUCLEOTIDE SEQUENCE [LARGE SCALE GENOMIC DNA]</scope>
    <source>
        <strain evidence="3">JU1422</strain>
    </source>
</reference>
<keyword evidence="3" id="KW-1185">Reference proteome</keyword>
<organism evidence="2 3">
    <name type="scientific">Caenorhabditis nigoni</name>
    <dbReference type="NCBI Taxonomy" id="1611254"/>
    <lineage>
        <taxon>Eukaryota</taxon>
        <taxon>Metazoa</taxon>
        <taxon>Ecdysozoa</taxon>
        <taxon>Nematoda</taxon>
        <taxon>Chromadorea</taxon>
        <taxon>Rhabditida</taxon>
        <taxon>Rhabditina</taxon>
        <taxon>Rhabditomorpha</taxon>
        <taxon>Rhabditoidea</taxon>
        <taxon>Rhabditidae</taxon>
        <taxon>Peloderinae</taxon>
        <taxon>Caenorhabditis</taxon>
    </lineage>
</organism>
<gene>
    <name evidence="2" type="primary">Cnig_chr_V.g21842</name>
    <name evidence="2" type="ORF">B9Z55_021842</name>
</gene>
<proteinExistence type="predicted"/>
<sequence length="155" mass="17997">MRPRSAMNPRQTKEPKKPEEPKELKEPEKPKEPEQPNKNLVQNLEKDDWETDARQRTAWDPKRLDYLADRAKALTIKVDNVIHPVLVYADKGPLIIHLCYECRAFNAMRKTKNVGSGKVDLPLGMCTICRTHMNRARALLFHGHEVPIVKKQYSF</sequence>
<dbReference type="AlphaFoldDB" id="A0A2G5TTP1"/>
<dbReference type="Proteomes" id="UP000230233">
    <property type="component" value="Chromosome V"/>
</dbReference>
<feature type="region of interest" description="Disordered" evidence="1">
    <location>
        <begin position="1"/>
        <end position="55"/>
    </location>
</feature>
<protein>
    <submittedName>
        <fullName evidence="2">Uncharacterized protein</fullName>
    </submittedName>
</protein>
<comment type="caution">
    <text evidence="2">The sequence shown here is derived from an EMBL/GenBank/DDBJ whole genome shotgun (WGS) entry which is preliminary data.</text>
</comment>
<dbReference type="EMBL" id="PDUG01000005">
    <property type="protein sequence ID" value="PIC30680.1"/>
    <property type="molecule type" value="Genomic_DNA"/>
</dbReference>
<feature type="compositionally biased region" description="Basic and acidic residues" evidence="1">
    <location>
        <begin position="11"/>
        <end position="35"/>
    </location>
</feature>
<evidence type="ECO:0000313" key="2">
    <source>
        <dbReference type="EMBL" id="PIC30680.1"/>
    </source>
</evidence>
<evidence type="ECO:0000313" key="3">
    <source>
        <dbReference type="Proteomes" id="UP000230233"/>
    </source>
</evidence>